<dbReference type="EMBL" id="BGPR01032904">
    <property type="protein sequence ID" value="GBO06621.1"/>
    <property type="molecule type" value="Genomic_DNA"/>
</dbReference>
<protein>
    <submittedName>
        <fullName evidence="1">Uncharacterized protein</fullName>
    </submittedName>
</protein>
<dbReference type="PANTHER" id="PTHR46409">
    <property type="entry name" value="HTH PSQ-TYPE DOMAIN-CONTAINING PROTEIN"/>
    <property type="match status" value="1"/>
</dbReference>
<sequence length="107" mass="12543">MPVWFHIKKSKYFPNGPEHVFEVIKSSKFLPENLLKVIEPVIQRNAFLAHPENLLLSMIVDEREHIRELGFRRTIKVKNLASKRKSVSSFQPPNVSFLAIDYTEMIH</sequence>
<evidence type="ECO:0000313" key="1">
    <source>
        <dbReference type="EMBL" id="GBO06582.1"/>
    </source>
</evidence>
<organism evidence="1 3">
    <name type="scientific">Araneus ventricosus</name>
    <name type="common">Orbweaver spider</name>
    <name type="synonym">Epeira ventricosa</name>
    <dbReference type="NCBI Taxonomy" id="182803"/>
    <lineage>
        <taxon>Eukaryota</taxon>
        <taxon>Metazoa</taxon>
        <taxon>Ecdysozoa</taxon>
        <taxon>Arthropoda</taxon>
        <taxon>Chelicerata</taxon>
        <taxon>Arachnida</taxon>
        <taxon>Araneae</taxon>
        <taxon>Araneomorphae</taxon>
        <taxon>Entelegynae</taxon>
        <taxon>Araneoidea</taxon>
        <taxon>Araneidae</taxon>
        <taxon>Araneus</taxon>
    </lineage>
</organism>
<dbReference type="EMBL" id="BGPR01032873">
    <property type="protein sequence ID" value="GBO06582.1"/>
    <property type="molecule type" value="Genomic_DNA"/>
</dbReference>
<proteinExistence type="predicted"/>
<dbReference type="OrthoDB" id="6621583at2759"/>
<comment type="caution">
    <text evidence="1">The sequence shown here is derived from an EMBL/GenBank/DDBJ whole genome shotgun (WGS) entry which is preliminary data.</text>
</comment>
<keyword evidence="3" id="KW-1185">Reference proteome</keyword>
<evidence type="ECO:0000313" key="2">
    <source>
        <dbReference type="EMBL" id="GBO06621.1"/>
    </source>
</evidence>
<accession>A0A4Y2U1T5</accession>
<gene>
    <name evidence="1" type="ORF">AVEN_205519_1</name>
    <name evidence="2" type="ORF">AVEN_5369_1</name>
</gene>
<dbReference type="AlphaFoldDB" id="A0A4Y2U1T5"/>
<reference evidence="1 3" key="1">
    <citation type="journal article" date="2019" name="Sci. Rep.">
        <title>Orb-weaving spider Araneus ventricosus genome elucidates the spidroin gene catalogue.</title>
        <authorList>
            <person name="Kono N."/>
            <person name="Nakamura H."/>
            <person name="Ohtoshi R."/>
            <person name="Moran D.A.P."/>
            <person name="Shinohara A."/>
            <person name="Yoshida Y."/>
            <person name="Fujiwara M."/>
            <person name="Mori M."/>
            <person name="Tomita M."/>
            <person name="Arakawa K."/>
        </authorList>
    </citation>
    <scope>NUCLEOTIDE SEQUENCE [LARGE SCALE GENOMIC DNA]</scope>
</reference>
<dbReference type="PANTHER" id="PTHR46409:SF1">
    <property type="entry name" value="HTH PSQ-TYPE DOMAIN-CONTAINING PROTEIN"/>
    <property type="match status" value="1"/>
</dbReference>
<dbReference type="Proteomes" id="UP000499080">
    <property type="component" value="Unassembled WGS sequence"/>
</dbReference>
<name>A0A4Y2U1T5_ARAVE</name>
<evidence type="ECO:0000313" key="3">
    <source>
        <dbReference type="Proteomes" id="UP000499080"/>
    </source>
</evidence>